<dbReference type="Proteomes" id="UP000055035">
    <property type="component" value="Unassembled WGS sequence"/>
</dbReference>
<sequence>MCLKGKFTAMEAQLKLKVKQAEKEFVESYDAITRAQAAKGMLVSANTLILVKDAAINCYEKHSNESTSLILQIFNGEDNKIYTCFGVSKLKNLFEESKTILRQYLETELSNKLHSSALGGNNLQKAKIRIQEEMKPKIMYIDSESNLTFGPSYQK</sequence>
<dbReference type="AlphaFoldDB" id="A0A0W0V9S5"/>
<name>A0A0W0V9S5_9GAMM</name>
<gene>
    <name evidence="1" type="ORF">Ljor_1197</name>
</gene>
<evidence type="ECO:0000313" key="2">
    <source>
        <dbReference type="Proteomes" id="UP000055035"/>
    </source>
</evidence>
<organism evidence="1 2">
    <name type="scientific">Legionella jordanis</name>
    <dbReference type="NCBI Taxonomy" id="456"/>
    <lineage>
        <taxon>Bacteria</taxon>
        <taxon>Pseudomonadati</taxon>
        <taxon>Pseudomonadota</taxon>
        <taxon>Gammaproteobacteria</taxon>
        <taxon>Legionellales</taxon>
        <taxon>Legionellaceae</taxon>
        <taxon>Legionella</taxon>
    </lineage>
</organism>
<keyword evidence="2" id="KW-1185">Reference proteome</keyword>
<reference evidence="1 2" key="1">
    <citation type="submission" date="2015-11" db="EMBL/GenBank/DDBJ databases">
        <title>Genomic analysis of 38 Legionella species identifies large and diverse effector repertoires.</title>
        <authorList>
            <person name="Burstein D."/>
            <person name="Amaro F."/>
            <person name="Zusman T."/>
            <person name="Lifshitz Z."/>
            <person name="Cohen O."/>
            <person name="Gilbert J.A."/>
            <person name="Pupko T."/>
            <person name="Shuman H.A."/>
            <person name="Segal G."/>
        </authorList>
    </citation>
    <scope>NUCLEOTIDE SEQUENCE [LARGE SCALE GENOMIC DNA]</scope>
    <source>
        <strain evidence="1 2">BL-540</strain>
    </source>
</reference>
<comment type="caution">
    <text evidence="1">The sequence shown here is derived from an EMBL/GenBank/DDBJ whole genome shotgun (WGS) entry which is preliminary data.</text>
</comment>
<accession>A0A0W0V9S5</accession>
<protein>
    <submittedName>
        <fullName evidence="1">Uncharacterized protein</fullName>
    </submittedName>
</protein>
<evidence type="ECO:0000313" key="1">
    <source>
        <dbReference type="EMBL" id="KTD16891.1"/>
    </source>
</evidence>
<dbReference type="PATRIC" id="fig|456.5.peg.1277"/>
<dbReference type="EMBL" id="LNYJ01000011">
    <property type="protein sequence ID" value="KTD16891.1"/>
    <property type="molecule type" value="Genomic_DNA"/>
</dbReference>
<proteinExistence type="predicted"/>